<evidence type="ECO:0000313" key="1">
    <source>
        <dbReference type="EMBL" id="CAB4156462.1"/>
    </source>
</evidence>
<dbReference type="EMBL" id="LR796642">
    <property type="protein sequence ID" value="CAB4156462.1"/>
    <property type="molecule type" value="Genomic_DNA"/>
</dbReference>
<proteinExistence type="predicted"/>
<name>A0A6J5NCW2_9CAUD</name>
<accession>A0A6J5NCW2</accession>
<reference evidence="1" key="1">
    <citation type="submission" date="2020-04" db="EMBL/GenBank/DDBJ databases">
        <authorList>
            <person name="Chiriac C."/>
            <person name="Salcher M."/>
            <person name="Ghai R."/>
            <person name="Kavagutti S V."/>
        </authorList>
    </citation>
    <scope>NUCLEOTIDE SEQUENCE</scope>
</reference>
<protein>
    <submittedName>
        <fullName evidence="1">Uncharacterized protein</fullName>
    </submittedName>
</protein>
<sequence length="151" mass="15024">MGTTTFTGPVKAGDVVNTTGTTPGTVKNVGFCVMAQSVALTQAASATAYKTTIVIPANSHILSIDVAATVAWSGTDTLSVGTTTSANELVAATSIAAVGLLALTPGTDATRTAKWIDVGTTDVIIYVDSGSTGNGVGVLTVVYVQAENLTA</sequence>
<organism evidence="1">
    <name type="scientific">uncultured Caudovirales phage</name>
    <dbReference type="NCBI Taxonomy" id="2100421"/>
    <lineage>
        <taxon>Viruses</taxon>
        <taxon>Duplodnaviria</taxon>
        <taxon>Heunggongvirae</taxon>
        <taxon>Uroviricota</taxon>
        <taxon>Caudoviricetes</taxon>
        <taxon>Peduoviridae</taxon>
        <taxon>Maltschvirus</taxon>
        <taxon>Maltschvirus maltsch</taxon>
    </lineage>
</organism>
<gene>
    <name evidence="1" type="ORF">UFOVP661_57</name>
</gene>